<dbReference type="AlphaFoldDB" id="A0A2S8SPF3"/>
<comment type="caution">
    <text evidence="2">The sequence shown here is derived from an EMBL/GenBank/DDBJ whole genome shotgun (WGS) entry which is preliminary data.</text>
</comment>
<dbReference type="InterPro" id="IPR029787">
    <property type="entry name" value="Nucleotide_cyclase"/>
</dbReference>
<protein>
    <submittedName>
        <fullName evidence="2">Diguanylate cyclase (GGDEF) domain-containing protein</fullName>
    </submittedName>
</protein>
<evidence type="ECO:0000259" key="1">
    <source>
        <dbReference type="PROSITE" id="PS50887"/>
    </source>
</evidence>
<dbReference type="InterPro" id="IPR043128">
    <property type="entry name" value="Rev_trsase/Diguanyl_cyclase"/>
</dbReference>
<dbReference type="SUPFAM" id="SSF55073">
    <property type="entry name" value="Nucleotide cyclase"/>
    <property type="match status" value="1"/>
</dbReference>
<dbReference type="PROSITE" id="PS50887">
    <property type="entry name" value="GGDEF"/>
    <property type="match status" value="1"/>
</dbReference>
<dbReference type="Proteomes" id="UP000237684">
    <property type="component" value="Unassembled WGS sequence"/>
</dbReference>
<reference evidence="2 3" key="1">
    <citation type="journal article" date="2018" name="Syst. Appl. Microbiol.">
        <title>Abditibacterium utsteinense sp. nov., the first cultivated member of candidate phylum FBP, isolated from ice-free Antarctic soil samples.</title>
        <authorList>
            <person name="Tahon G."/>
            <person name="Tytgat B."/>
            <person name="Lebbe L."/>
            <person name="Carlier A."/>
            <person name="Willems A."/>
        </authorList>
    </citation>
    <scope>NUCLEOTIDE SEQUENCE [LARGE SCALE GENOMIC DNA]</scope>
    <source>
        <strain evidence="2 3">LMG 29911</strain>
    </source>
</reference>
<dbReference type="InterPro" id="IPR000160">
    <property type="entry name" value="GGDEF_dom"/>
</dbReference>
<name>A0A2S8SPF3_9BACT</name>
<evidence type="ECO:0000313" key="3">
    <source>
        <dbReference type="Proteomes" id="UP000237684"/>
    </source>
</evidence>
<organism evidence="2 3">
    <name type="scientific">Abditibacterium utsteinense</name>
    <dbReference type="NCBI Taxonomy" id="1960156"/>
    <lineage>
        <taxon>Bacteria</taxon>
        <taxon>Pseudomonadati</taxon>
        <taxon>Abditibacteriota</taxon>
        <taxon>Abditibacteriia</taxon>
        <taxon>Abditibacteriales</taxon>
        <taxon>Abditibacteriaceae</taxon>
        <taxon>Abditibacterium</taxon>
    </lineage>
</organism>
<dbReference type="RefSeq" id="WP_106381191.1">
    <property type="nucleotide sequence ID" value="NZ_NIGF01000025.1"/>
</dbReference>
<sequence length="46" mass="5470">MPKRFTIEKALAKRRETPFSLALIDHLKRINDEFGHDIDDEVLRSF</sequence>
<accession>A0A2S8SPF3</accession>
<gene>
    <name evidence="2" type="ORF">B1R32_12526</name>
</gene>
<keyword evidence="3" id="KW-1185">Reference proteome</keyword>
<dbReference type="Pfam" id="PF00990">
    <property type="entry name" value="GGDEF"/>
    <property type="match status" value="1"/>
</dbReference>
<dbReference type="Gene3D" id="3.30.70.270">
    <property type="match status" value="1"/>
</dbReference>
<proteinExistence type="predicted"/>
<feature type="domain" description="GGDEF" evidence="1">
    <location>
        <begin position="15"/>
        <end position="46"/>
    </location>
</feature>
<evidence type="ECO:0000313" key="2">
    <source>
        <dbReference type="EMBL" id="PQV62677.1"/>
    </source>
</evidence>
<dbReference type="OrthoDB" id="9812260at2"/>
<dbReference type="EMBL" id="NIGF01000025">
    <property type="protein sequence ID" value="PQV62677.1"/>
    <property type="molecule type" value="Genomic_DNA"/>
</dbReference>
<dbReference type="InParanoid" id="A0A2S8SPF3"/>